<evidence type="ECO:0008006" key="4">
    <source>
        <dbReference type="Google" id="ProtNLM"/>
    </source>
</evidence>
<dbReference type="AlphaFoldDB" id="A0A1M2VQC5"/>
<keyword evidence="1" id="KW-1133">Transmembrane helix</keyword>
<keyword evidence="3" id="KW-1185">Reference proteome</keyword>
<evidence type="ECO:0000313" key="3">
    <source>
        <dbReference type="Proteomes" id="UP000184267"/>
    </source>
</evidence>
<evidence type="ECO:0000313" key="2">
    <source>
        <dbReference type="EMBL" id="OJT09702.1"/>
    </source>
</evidence>
<dbReference type="Proteomes" id="UP000184267">
    <property type="component" value="Unassembled WGS sequence"/>
</dbReference>
<protein>
    <recommendedName>
        <fullName evidence="4">MARVEL domain-containing protein</fullName>
    </recommendedName>
</protein>
<evidence type="ECO:0000256" key="1">
    <source>
        <dbReference type="SAM" id="Phobius"/>
    </source>
</evidence>
<feature type="transmembrane region" description="Helical" evidence="1">
    <location>
        <begin position="60"/>
        <end position="81"/>
    </location>
</feature>
<gene>
    <name evidence="2" type="ORF">TRAPUB_13807</name>
</gene>
<comment type="caution">
    <text evidence="2">The sequence shown here is derived from an EMBL/GenBank/DDBJ whole genome shotgun (WGS) entry which is preliminary data.</text>
</comment>
<sequence length="124" mass="13624">MHWVPPLITSAASANLFELAALSVIWLLWLVGCVVSTSIWPNLSFCYQFAPCRILSAMMAFAWLGWIVIVVLIVLAVLNAVQKARPARSPLVVEWAAANSFAPSEYSRSEYGGSSVHSNMREVV</sequence>
<name>A0A1M2VQC5_TRAPU</name>
<dbReference type="EMBL" id="MNAD01000883">
    <property type="protein sequence ID" value="OJT09702.1"/>
    <property type="molecule type" value="Genomic_DNA"/>
</dbReference>
<accession>A0A1M2VQC5</accession>
<dbReference type="STRING" id="154538.A0A1M2VQC5"/>
<keyword evidence="1" id="KW-0812">Transmembrane</keyword>
<keyword evidence="1" id="KW-0472">Membrane</keyword>
<reference evidence="2 3" key="1">
    <citation type="submission" date="2016-10" db="EMBL/GenBank/DDBJ databases">
        <title>Genome sequence of the basidiomycete white-rot fungus Trametes pubescens.</title>
        <authorList>
            <person name="Makela M.R."/>
            <person name="Granchi Z."/>
            <person name="Peng M."/>
            <person name="De Vries R.P."/>
            <person name="Grigoriev I."/>
            <person name="Riley R."/>
            <person name="Hilden K."/>
        </authorList>
    </citation>
    <scope>NUCLEOTIDE SEQUENCE [LARGE SCALE GENOMIC DNA]</scope>
    <source>
        <strain evidence="2 3">FBCC735</strain>
    </source>
</reference>
<feature type="transmembrane region" description="Helical" evidence="1">
    <location>
        <begin position="16"/>
        <end position="40"/>
    </location>
</feature>
<dbReference type="OrthoDB" id="2501127at2759"/>
<proteinExistence type="predicted"/>
<organism evidence="2 3">
    <name type="scientific">Trametes pubescens</name>
    <name type="common">White-rot fungus</name>
    <dbReference type="NCBI Taxonomy" id="154538"/>
    <lineage>
        <taxon>Eukaryota</taxon>
        <taxon>Fungi</taxon>
        <taxon>Dikarya</taxon>
        <taxon>Basidiomycota</taxon>
        <taxon>Agaricomycotina</taxon>
        <taxon>Agaricomycetes</taxon>
        <taxon>Polyporales</taxon>
        <taxon>Polyporaceae</taxon>
        <taxon>Trametes</taxon>
    </lineage>
</organism>